<dbReference type="GeneID" id="113499969"/>
<feature type="domain" description="Chitin-binding type-2" evidence="7">
    <location>
        <begin position="146"/>
        <end position="204"/>
    </location>
</feature>
<evidence type="ECO:0000256" key="3">
    <source>
        <dbReference type="ARBA" id="ARBA00022737"/>
    </source>
</evidence>
<protein>
    <submittedName>
        <fullName evidence="9">Peritrophin-1-like isoform X1</fullName>
    </submittedName>
</protein>
<keyword evidence="4" id="KW-1015">Disulfide bond</keyword>
<keyword evidence="5" id="KW-0325">Glycoprotein</keyword>
<dbReference type="Proteomes" id="UP000322000">
    <property type="component" value="Chromosome 13"/>
</dbReference>
<keyword evidence="2 6" id="KW-0732">Signal</keyword>
<evidence type="ECO:0000313" key="8">
    <source>
        <dbReference type="Proteomes" id="UP000322000"/>
    </source>
</evidence>
<evidence type="ECO:0000256" key="1">
    <source>
        <dbReference type="ARBA" id="ARBA00022669"/>
    </source>
</evidence>
<dbReference type="InParanoid" id="A0A7E5W868"/>
<evidence type="ECO:0000259" key="7">
    <source>
        <dbReference type="PROSITE" id="PS50940"/>
    </source>
</evidence>
<feature type="chain" id="PRO_5028934189" evidence="6">
    <location>
        <begin position="23"/>
        <end position="218"/>
    </location>
</feature>
<dbReference type="KEGG" id="tnl:113499969"/>
<accession>A0A7E5W868</accession>
<dbReference type="RefSeq" id="XP_026736396.1">
    <property type="nucleotide sequence ID" value="XM_026880595.1"/>
</dbReference>
<proteinExistence type="predicted"/>
<keyword evidence="1" id="KW-0147">Chitin-binding</keyword>
<dbReference type="SUPFAM" id="SSF57625">
    <property type="entry name" value="Invertebrate chitin-binding proteins"/>
    <property type="match status" value="2"/>
</dbReference>
<reference evidence="9" key="1">
    <citation type="submission" date="2025-08" db="UniProtKB">
        <authorList>
            <consortium name="RefSeq"/>
        </authorList>
    </citation>
    <scope>IDENTIFICATION</scope>
</reference>
<dbReference type="PANTHER" id="PTHR23301:SF0">
    <property type="entry name" value="CHITIN-BINDING TYPE-2 DOMAIN-CONTAINING PROTEIN-RELATED"/>
    <property type="match status" value="1"/>
</dbReference>
<dbReference type="GO" id="GO:0008061">
    <property type="term" value="F:chitin binding"/>
    <property type="evidence" value="ECO:0007669"/>
    <property type="project" value="UniProtKB-KW"/>
</dbReference>
<dbReference type="InterPro" id="IPR002557">
    <property type="entry name" value="Chitin-bd_dom"/>
</dbReference>
<evidence type="ECO:0000256" key="6">
    <source>
        <dbReference type="SAM" id="SignalP"/>
    </source>
</evidence>
<keyword evidence="3" id="KW-0677">Repeat</keyword>
<dbReference type="SMART" id="SM00494">
    <property type="entry name" value="ChtBD2"/>
    <property type="match status" value="2"/>
</dbReference>
<dbReference type="AlphaFoldDB" id="A0A7E5W868"/>
<dbReference type="InterPro" id="IPR051940">
    <property type="entry name" value="Chitin_bind-dev_reg"/>
</dbReference>
<dbReference type="PROSITE" id="PS50940">
    <property type="entry name" value="CHIT_BIND_II"/>
    <property type="match status" value="2"/>
</dbReference>
<evidence type="ECO:0000313" key="9">
    <source>
        <dbReference type="RefSeq" id="XP_026736396.1"/>
    </source>
</evidence>
<feature type="signal peptide" evidence="6">
    <location>
        <begin position="1"/>
        <end position="22"/>
    </location>
</feature>
<dbReference type="PANTHER" id="PTHR23301">
    <property type="entry name" value="CHITIN BINDING PERITROPHIN-A"/>
    <property type="match status" value="1"/>
</dbReference>
<name>A0A7E5W868_TRINI</name>
<dbReference type="GO" id="GO:0005576">
    <property type="term" value="C:extracellular region"/>
    <property type="evidence" value="ECO:0007669"/>
    <property type="project" value="InterPro"/>
</dbReference>
<dbReference type="Gene3D" id="2.170.140.10">
    <property type="entry name" value="Chitin binding domain"/>
    <property type="match status" value="2"/>
</dbReference>
<evidence type="ECO:0000256" key="2">
    <source>
        <dbReference type="ARBA" id="ARBA00022729"/>
    </source>
</evidence>
<evidence type="ECO:0000256" key="5">
    <source>
        <dbReference type="ARBA" id="ARBA00023180"/>
    </source>
</evidence>
<feature type="domain" description="Chitin-binding type-2" evidence="7">
    <location>
        <begin position="38"/>
        <end position="96"/>
    </location>
</feature>
<gene>
    <name evidence="9" type="primary">LOC113499969</name>
</gene>
<organism evidence="8 9">
    <name type="scientific">Trichoplusia ni</name>
    <name type="common">Cabbage looper</name>
    <dbReference type="NCBI Taxonomy" id="7111"/>
    <lineage>
        <taxon>Eukaryota</taxon>
        <taxon>Metazoa</taxon>
        <taxon>Ecdysozoa</taxon>
        <taxon>Arthropoda</taxon>
        <taxon>Hexapoda</taxon>
        <taxon>Insecta</taxon>
        <taxon>Pterygota</taxon>
        <taxon>Neoptera</taxon>
        <taxon>Endopterygota</taxon>
        <taxon>Lepidoptera</taxon>
        <taxon>Glossata</taxon>
        <taxon>Ditrysia</taxon>
        <taxon>Noctuoidea</taxon>
        <taxon>Noctuidae</taxon>
        <taxon>Plusiinae</taxon>
        <taxon>Trichoplusia</taxon>
    </lineage>
</organism>
<evidence type="ECO:0000256" key="4">
    <source>
        <dbReference type="ARBA" id="ARBA00023157"/>
    </source>
</evidence>
<sequence>MDIYLASASIFTVALVLAVATAEDKAPFKSFQGVDPNSLSCDPAGHIFLLLPHFVDCSKFFSCAHGIEVEFQCPGGTIFDFEQQTCNWSWATQCKLRVPKDDEEEGSGDEADGLIGAFVDPMEFQAVDQAASVRPVSPILSRYNGIINCNRADAASKLVAYAGDCQRYWRCVAGIPQVSFCTDGLFFNDLTQQCDFEANVKCNVVQEDELKSEFIKYQ</sequence>
<dbReference type="FunCoup" id="A0A7E5W868">
    <property type="interactions" value="32"/>
</dbReference>
<dbReference type="InterPro" id="IPR036508">
    <property type="entry name" value="Chitin-bd_dom_sf"/>
</dbReference>
<keyword evidence="8" id="KW-1185">Reference proteome</keyword>
<dbReference type="Pfam" id="PF01607">
    <property type="entry name" value="CBM_14"/>
    <property type="match status" value="2"/>
</dbReference>